<dbReference type="GeneID" id="28939647"/>
<evidence type="ECO:0000313" key="6">
    <source>
        <dbReference type="EMBL" id="KTW31868.1"/>
    </source>
</evidence>
<organism evidence="6 7">
    <name type="scientific">Pneumocystis jirovecii (strain RU7)</name>
    <name type="common">Human pneumocystis pneumonia agent</name>
    <dbReference type="NCBI Taxonomy" id="1408657"/>
    <lineage>
        <taxon>Eukaryota</taxon>
        <taxon>Fungi</taxon>
        <taxon>Dikarya</taxon>
        <taxon>Ascomycota</taxon>
        <taxon>Taphrinomycotina</taxon>
        <taxon>Pneumocystomycetes</taxon>
        <taxon>Pneumocystaceae</taxon>
        <taxon>Pneumocystis</taxon>
    </lineage>
</organism>
<evidence type="ECO:0000313" key="7">
    <source>
        <dbReference type="Proteomes" id="UP000053447"/>
    </source>
</evidence>
<proteinExistence type="inferred from homology"/>
<keyword evidence="3" id="KW-0378">Hydrolase</keyword>
<dbReference type="EMBL" id="LFWA01000004">
    <property type="protein sequence ID" value="KTW31868.1"/>
    <property type="molecule type" value="Genomic_DNA"/>
</dbReference>
<protein>
    <recommendedName>
        <fullName evidence="5">Ubiquitin-like protease family profile domain-containing protein</fullName>
    </recommendedName>
</protein>
<sequence length="544" mass="64160">MSFNIMKFFNLFQSLKSQPDCSESFKRRRVQNSTQLNSLKNEKFMNGDTSGYESLEVDPFLKNMVHQSFCDHENKETLKINKSVHQTPCNTYFSHERFHISRKKIDMHKKSFSNVNQQKHHVNLPVRLPKVAVTGRQLLENALKRHDNIVYSKGTNALALMSFQKTSSFYNLQDPETSFMKNKYSPKFKNFNRSLDFQNNTPGLYDTKIFKNHRTQNISQNEELFSPLSSKSLYEQQKKDCLNSYCLKVPKKELESQNKTIYNFKKHQSINDSDSLDKLIKQLKEKYKNERFYNWNTLQKQKQERDHEIQKLKDLSIKSSYQLPPLSKELLKKVEDALSSNRLKDPLIVKFNISITSYDIRTLRDKEWLNDEIINFYIALISERAKASPEGPKVYAFNTFFYTTLEKKGYQGVQRWTKRAKVNIMQQDYVFIPIHLGIHWCMSVINFKKKRFEYWDSLNGSSGNTFYLLRDYLLQESGNTIDLNKWDDYIPESGPIQRNGYDCGVFACKTAECIAREVSVDYTQDDIKELRKRMVANIIEGRLF</sequence>
<dbReference type="PANTHER" id="PTHR12606:SF141">
    <property type="entry name" value="GH15225P-RELATED"/>
    <property type="match status" value="1"/>
</dbReference>
<dbReference type="eggNOG" id="KOG0778">
    <property type="taxonomic scope" value="Eukaryota"/>
</dbReference>
<dbReference type="FunFam" id="3.40.395.10:FF:000001">
    <property type="entry name" value="Sentrin-specific protease 1"/>
    <property type="match status" value="1"/>
</dbReference>
<evidence type="ECO:0000256" key="1">
    <source>
        <dbReference type="ARBA" id="ARBA00005234"/>
    </source>
</evidence>
<dbReference type="GO" id="GO:0005634">
    <property type="term" value="C:nucleus"/>
    <property type="evidence" value="ECO:0007669"/>
    <property type="project" value="TreeGrafter"/>
</dbReference>
<keyword evidence="7" id="KW-1185">Reference proteome</keyword>
<dbReference type="STRING" id="1408657.A0A0W4ZU16"/>
<feature type="domain" description="Ubiquitin-like protease family profile" evidence="5">
    <location>
        <begin position="353"/>
        <end position="514"/>
    </location>
</feature>
<dbReference type="Proteomes" id="UP000053447">
    <property type="component" value="Unassembled WGS sequence"/>
</dbReference>
<dbReference type="GO" id="GO:0016926">
    <property type="term" value="P:protein desumoylation"/>
    <property type="evidence" value="ECO:0007669"/>
    <property type="project" value="TreeGrafter"/>
</dbReference>
<dbReference type="VEuPathDB" id="FungiDB:T551_01129"/>
<evidence type="ECO:0000256" key="4">
    <source>
        <dbReference type="ARBA" id="ARBA00022807"/>
    </source>
</evidence>
<dbReference type="AlphaFoldDB" id="A0A0W4ZU16"/>
<dbReference type="PROSITE" id="PS50600">
    <property type="entry name" value="ULP_PROTEASE"/>
    <property type="match status" value="1"/>
</dbReference>
<dbReference type="PANTHER" id="PTHR12606">
    <property type="entry name" value="SENTRIN/SUMO-SPECIFIC PROTEASE"/>
    <property type="match status" value="1"/>
</dbReference>
<comment type="caution">
    <text evidence="6">The sequence shown here is derived from an EMBL/GenBank/DDBJ whole genome shotgun (WGS) entry which is preliminary data.</text>
</comment>
<dbReference type="InterPro" id="IPR003653">
    <property type="entry name" value="Peptidase_C48_C"/>
</dbReference>
<comment type="similarity">
    <text evidence="1">Belongs to the peptidase C48 family.</text>
</comment>
<evidence type="ECO:0000259" key="5">
    <source>
        <dbReference type="PROSITE" id="PS50600"/>
    </source>
</evidence>
<gene>
    <name evidence="6" type="ORF">T551_01129</name>
</gene>
<dbReference type="Pfam" id="PF02902">
    <property type="entry name" value="Peptidase_C48"/>
    <property type="match status" value="1"/>
</dbReference>
<dbReference type="SUPFAM" id="SSF54001">
    <property type="entry name" value="Cysteine proteinases"/>
    <property type="match status" value="1"/>
</dbReference>
<reference evidence="7" key="1">
    <citation type="journal article" date="2016" name="Nat. Commun.">
        <title>Genome analysis of three Pneumocystis species reveals adaptation mechanisms to life exclusively in mammalian hosts.</title>
        <authorList>
            <person name="Ma L."/>
            <person name="Chen Z."/>
            <person name="Huang D.W."/>
            <person name="Kutty G."/>
            <person name="Ishihara M."/>
            <person name="Wang H."/>
            <person name="Abouelleil A."/>
            <person name="Bishop L."/>
            <person name="Davey E."/>
            <person name="Deng R."/>
            <person name="Deng X."/>
            <person name="Fan L."/>
            <person name="Fantoni G."/>
            <person name="Fitzgerald M."/>
            <person name="Gogineni E."/>
            <person name="Goldberg J.M."/>
            <person name="Handley G."/>
            <person name="Hu X."/>
            <person name="Huber C."/>
            <person name="Jiao X."/>
            <person name="Jones K."/>
            <person name="Levin J.Z."/>
            <person name="Liu Y."/>
            <person name="Macdonald P."/>
            <person name="Melnikov A."/>
            <person name="Raley C."/>
            <person name="Sassi M."/>
            <person name="Sherman B.T."/>
            <person name="Song X."/>
            <person name="Sykes S."/>
            <person name="Tran B."/>
            <person name="Walsh L."/>
            <person name="Xia Y."/>
            <person name="Yang J."/>
            <person name="Young S."/>
            <person name="Zeng Q."/>
            <person name="Zheng X."/>
            <person name="Stephens R."/>
            <person name="Nusbaum C."/>
            <person name="Birren B.W."/>
            <person name="Azadi P."/>
            <person name="Lempicki R.A."/>
            <person name="Cuomo C.A."/>
            <person name="Kovacs J.A."/>
        </authorList>
    </citation>
    <scope>NUCLEOTIDE SEQUENCE [LARGE SCALE GENOMIC DNA]</scope>
    <source>
        <strain evidence="7">RU7</strain>
    </source>
</reference>
<dbReference type="OrthoDB" id="1939479at2759"/>
<dbReference type="RefSeq" id="XP_018230560.1">
    <property type="nucleotide sequence ID" value="XM_018373392.1"/>
</dbReference>
<name>A0A0W4ZU16_PNEJ7</name>
<keyword evidence="4" id="KW-0788">Thiol protease</keyword>
<keyword evidence="2" id="KW-0645">Protease</keyword>
<dbReference type="GO" id="GO:0016929">
    <property type="term" value="F:deSUMOylase activity"/>
    <property type="evidence" value="ECO:0007669"/>
    <property type="project" value="TreeGrafter"/>
</dbReference>
<accession>A0A0W4ZU16</accession>
<dbReference type="Gene3D" id="3.40.395.10">
    <property type="entry name" value="Adenoviral Proteinase, Chain A"/>
    <property type="match status" value="1"/>
</dbReference>
<dbReference type="InterPro" id="IPR038765">
    <property type="entry name" value="Papain-like_cys_pep_sf"/>
</dbReference>
<evidence type="ECO:0000256" key="2">
    <source>
        <dbReference type="ARBA" id="ARBA00022670"/>
    </source>
</evidence>
<dbReference type="GO" id="GO:0006508">
    <property type="term" value="P:proteolysis"/>
    <property type="evidence" value="ECO:0007669"/>
    <property type="project" value="UniProtKB-KW"/>
</dbReference>
<dbReference type="GO" id="GO:0080090">
    <property type="term" value="P:regulation of primary metabolic process"/>
    <property type="evidence" value="ECO:0007669"/>
    <property type="project" value="UniProtKB-ARBA"/>
</dbReference>
<evidence type="ECO:0000256" key="3">
    <source>
        <dbReference type="ARBA" id="ARBA00022801"/>
    </source>
</evidence>
<dbReference type="GO" id="GO:0060255">
    <property type="term" value="P:regulation of macromolecule metabolic process"/>
    <property type="evidence" value="ECO:0007669"/>
    <property type="project" value="UniProtKB-ARBA"/>
</dbReference>